<keyword evidence="4" id="KW-1133">Transmembrane helix</keyword>
<dbReference type="SUPFAM" id="SSF56112">
    <property type="entry name" value="Protein kinase-like (PK-like)"/>
    <property type="match status" value="2"/>
</dbReference>
<evidence type="ECO:0000256" key="1">
    <source>
        <dbReference type="ARBA" id="ARBA00022729"/>
    </source>
</evidence>
<protein>
    <recommendedName>
        <fullName evidence="6">Gnk2-homologous domain-containing protein</fullName>
    </recommendedName>
</protein>
<feature type="domain" description="Gnk2-homologous" evidence="6">
    <location>
        <begin position="35"/>
        <end position="138"/>
    </location>
</feature>
<dbReference type="AlphaFoldDB" id="A0A498IRN3"/>
<evidence type="ECO:0000256" key="3">
    <source>
        <dbReference type="SAM" id="MobiDB-lite"/>
    </source>
</evidence>
<feature type="transmembrane region" description="Helical" evidence="4">
    <location>
        <begin position="262"/>
        <end position="287"/>
    </location>
</feature>
<dbReference type="FunFam" id="1.10.510.10:FF:001722">
    <property type="entry name" value="G-type lectin S-receptor-like serine/threonine-protein kinase B120"/>
    <property type="match status" value="1"/>
</dbReference>
<dbReference type="Pfam" id="PF07714">
    <property type="entry name" value="PK_Tyr_Ser-Thr"/>
    <property type="match status" value="1"/>
</dbReference>
<evidence type="ECO:0000256" key="4">
    <source>
        <dbReference type="SAM" id="Phobius"/>
    </source>
</evidence>
<accession>A0A498IRN3</accession>
<evidence type="ECO:0000256" key="5">
    <source>
        <dbReference type="SAM" id="SignalP"/>
    </source>
</evidence>
<feature type="compositionally biased region" description="Polar residues" evidence="3">
    <location>
        <begin position="1165"/>
        <end position="1176"/>
    </location>
</feature>
<feature type="transmembrane region" description="Helical" evidence="4">
    <location>
        <begin position="763"/>
        <end position="785"/>
    </location>
</feature>
<evidence type="ECO:0000313" key="8">
    <source>
        <dbReference type="Proteomes" id="UP000290289"/>
    </source>
</evidence>
<dbReference type="CDD" id="cd23509">
    <property type="entry name" value="Gnk2-like"/>
    <property type="match status" value="4"/>
</dbReference>
<gene>
    <name evidence="7" type="ORF">DVH24_017059</name>
</gene>
<name>A0A498IRN3_MALDO</name>
<dbReference type="PANTHER" id="PTHR32099">
    <property type="entry name" value="CYSTEINE-RICH REPEAT SECRETORY PROTEIN"/>
    <property type="match status" value="1"/>
</dbReference>
<dbReference type="InterPro" id="IPR038408">
    <property type="entry name" value="GNK2_sf"/>
</dbReference>
<dbReference type="PANTHER" id="PTHR32099:SF51">
    <property type="entry name" value="CYSTEINE-RICH RECEPTOR-LIKE PROTEIN KINASE 25 ISOFORM X1"/>
    <property type="match status" value="1"/>
</dbReference>
<feature type="chain" id="PRO_5019715919" description="Gnk2-homologous domain-containing protein" evidence="5">
    <location>
        <begin position="25"/>
        <end position="1176"/>
    </location>
</feature>
<keyword evidence="8" id="KW-1185">Reference proteome</keyword>
<keyword evidence="4" id="KW-0472">Membrane</keyword>
<proteinExistence type="predicted"/>
<feature type="signal peptide" evidence="5">
    <location>
        <begin position="1"/>
        <end position="24"/>
    </location>
</feature>
<dbReference type="PROSITE" id="PS51473">
    <property type="entry name" value="GNK2"/>
    <property type="match status" value="4"/>
</dbReference>
<feature type="domain" description="Gnk2-homologous" evidence="6">
    <location>
        <begin position="144"/>
        <end position="241"/>
    </location>
</feature>
<dbReference type="FunFam" id="3.30.430.20:FF:000003">
    <property type="entry name" value="Cysteine-rich RLK (RECEPTOR-like protein kinase) 10"/>
    <property type="match status" value="2"/>
</dbReference>
<keyword evidence="4" id="KW-0812">Transmembrane</keyword>
<evidence type="ECO:0000259" key="6">
    <source>
        <dbReference type="PROSITE" id="PS51473"/>
    </source>
</evidence>
<sequence>MDSSRLLILFTVSILLGLLAPAVAQVNDAVCTYTADFCRRCSYIGTYEDGGAYQKILNTLLSSLSSNNQTNSGFYNSSTGQDPYKVNAIALCRGDVSLNDCHTCVNQSSSILFTDCLNQDEAIIWGERCMVRYSSKSIFGTQEDEPIKYVPSLSNATDPEEFDLVFNLFLDTLTGKAASGDSLKKFAAGHVIIQCTPDLGKKSCSDCLKGAISKIPECCGGKQGGRVLKPSCNLRFETNLFYNFTADSLVTLPGKKSTISKAVIAIIITAVAIVFVAMILIGIFISLRMRRRRKKLKLKSNGYMAPEYAIHGSFSVKSDVFSFGVLVLEILSGRKITSFQSAENEEDLLTYAWRKWKEDTVSNIIDPVLMTGLGTETMRCIHIGLLCVQENVASRPTMTSVVSMLNSHSMTLPLPSRPAYYLHNSETDTMERTQSYESKKPEHVSINEDSITELPLLLFILPAIFDLLAPTMAQFDLRTCTSAAEYCWICSDTAGNYTPGDIYQSNLKRLFSSFSSDTRNKSGFYNSSMGQDSNKVNAIALCRGDLALGNCSTCVNESTHLLLQNCPNHKEAILWGERCMVRYSYNLIFGIEQGDPTKYLPSPNSAKNSQQFEAVLNPLLGILIGKAASGDSLKKFAAGHANIPDAETIHAFAQCTPDINQQNCSNCLKDSFSIIPGCCGGKSGGRVLKPSCSLRYENNGDFFGPFTTSQIDIPVPPALAPAPAPCICLNVIDASQLCGVILNKTTLVIYNISAAKKSNKREIVIIITVVSVAVAIIMSSICIFLRMMKRRAWRNWREETPQNIIDPTLTTSSRIEIMRCIHIGLLCVQQNAVDRPTVVSIVSMLNSETLTLSVPSRPAFFLQDDGELDLCLTTLTESDESKSSSIYATQNEPSNITEPYPRYLDYIIFGIMLQHLLVLQNHSRHFRGLIYLHEDSRLRIIHDDLKASYIYIEFKPSNILIDEEINPKISNFGMAKFVLVLETVSRQKNNCFHHEENIEDLLSYAWKWWCEGTSSNLIDPTLSNGSRNEILRCIHIGLPYVQENIANRPTMNAIVLMLNSYSVTLPVPSQLAFFRHGSVGSDMSFGWNISSEVMTTESDRLRAALSKHQKIRFHLITEVNYILPPVTLSVSSKPAFHMQNNGEPDISTMTDSDESKNLPILVSKNEPSNITEPYPR</sequence>
<keyword evidence="1 5" id="KW-0732">Signal</keyword>
<keyword evidence="2" id="KW-0677">Repeat</keyword>
<dbReference type="FunFam" id="3.30.430.20:FF:000002">
    <property type="entry name" value="Cysteine-rich receptor-like protein kinase 10"/>
    <property type="match status" value="1"/>
</dbReference>
<feature type="domain" description="Gnk2-homologous" evidence="6">
    <location>
        <begin position="485"/>
        <end position="588"/>
    </location>
</feature>
<evidence type="ECO:0000313" key="7">
    <source>
        <dbReference type="EMBL" id="RXH86006.1"/>
    </source>
</evidence>
<dbReference type="Pfam" id="PF01657">
    <property type="entry name" value="Stress-antifung"/>
    <property type="match status" value="4"/>
</dbReference>
<dbReference type="EMBL" id="RDQH01000336">
    <property type="protein sequence ID" value="RXH86006.1"/>
    <property type="molecule type" value="Genomic_DNA"/>
</dbReference>
<dbReference type="InterPro" id="IPR002902">
    <property type="entry name" value="GNK2"/>
</dbReference>
<evidence type="ECO:0000256" key="2">
    <source>
        <dbReference type="ARBA" id="ARBA00022737"/>
    </source>
</evidence>
<reference evidence="7 8" key="1">
    <citation type="submission" date="2018-10" db="EMBL/GenBank/DDBJ databases">
        <title>A high-quality apple genome assembly.</title>
        <authorList>
            <person name="Hu J."/>
        </authorList>
    </citation>
    <scope>NUCLEOTIDE SEQUENCE [LARGE SCALE GENOMIC DNA]</scope>
    <source>
        <strain evidence="8">cv. HFTH1</strain>
        <tissue evidence="7">Young leaf</tissue>
    </source>
</reference>
<dbReference type="InterPro" id="IPR001245">
    <property type="entry name" value="Ser-Thr/Tyr_kinase_cat_dom"/>
</dbReference>
<dbReference type="Gene3D" id="3.30.430.20">
    <property type="entry name" value="Gnk2 domain, C-X8-C-X2-C motif"/>
    <property type="match status" value="4"/>
</dbReference>
<organism evidence="7 8">
    <name type="scientific">Malus domestica</name>
    <name type="common">Apple</name>
    <name type="synonym">Pyrus malus</name>
    <dbReference type="NCBI Taxonomy" id="3750"/>
    <lineage>
        <taxon>Eukaryota</taxon>
        <taxon>Viridiplantae</taxon>
        <taxon>Streptophyta</taxon>
        <taxon>Embryophyta</taxon>
        <taxon>Tracheophyta</taxon>
        <taxon>Spermatophyta</taxon>
        <taxon>Magnoliopsida</taxon>
        <taxon>eudicotyledons</taxon>
        <taxon>Gunneridae</taxon>
        <taxon>Pentapetalae</taxon>
        <taxon>rosids</taxon>
        <taxon>fabids</taxon>
        <taxon>Rosales</taxon>
        <taxon>Rosaceae</taxon>
        <taxon>Amygdaloideae</taxon>
        <taxon>Maleae</taxon>
        <taxon>Malus</taxon>
    </lineage>
</organism>
<dbReference type="GO" id="GO:0004672">
    <property type="term" value="F:protein kinase activity"/>
    <property type="evidence" value="ECO:0007669"/>
    <property type="project" value="InterPro"/>
</dbReference>
<feature type="region of interest" description="Disordered" evidence="3">
    <location>
        <begin position="1139"/>
        <end position="1176"/>
    </location>
</feature>
<dbReference type="InterPro" id="IPR011009">
    <property type="entry name" value="Kinase-like_dom_sf"/>
</dbReference>
<feature type="compositionally biased region" description="Polar residues" evidence="3">
    <location>
        <begin position="1139"/>
        <end position="1150"/>
    </location>
</feature>
<dbReference type="Proteomes" id="UP000290289">
    <property type="component" value="Chromosome 10"/>
</dbReference>
<feature type="domain" description="Gnk2-homologous" evidence="6">
    <location>
        <begin position="594"/>
        <end position="701"/>
    </location>
</feature>
<dbReference type="Gene3D" id="1.10.510.10">
    <property type="entry name" value="Transferase(Phosphotransferase) domain 1"/>
    <property type="match status" value="2"/>
</dbReference>
<comment type="caution">
    <text evidence="7">The sequence shown here is derived from an EMBL/GenBank/DDBJ whole genome shotgun (WGS) entry which is preliminary data.</text>
</comment>